<dbReference type="GO" id="GO:0098609">
    <property type="term" value="P:cell-cell adhesion"/>
    <property type="evidence" value="ECO:0007669"/>
    <property type="project" value="TreeGrafter"/>
</dbReference>
<dbReference type="GO" id="GO:0008305">
    <property type="term" value="C:integrin complex"/>
    <property type="evidence" value="ECO:0007669"/>
    <property type="project" value="TreeGrafter"/>
</dbReference>
<dbReference type="GO" id="GO:0009897">
    <property type="term" value="C:external side of plasma membrane"/>
    <property type="evidence" value="ECO:0007669"/>
    <property type="project" value="TreeGrafter"/>
</dbReference>
<dbReference type="GO" id="GO:0007229">
    <property type="term" value="P:integrin-mediated signaling pathway"/>
    <property type="evidence" value="ECO:0007669"/>
    <property type="project" value="UniProtKB-KW"/>
</dbReference>
<dbReference type="EMBL" id="WNYA01021551">
    <property type="protein sequence ID" value="KAG8538402.1"/>
    <property type="molecule type" value="Genomic_DNA"/>
</dbReference>
<comment type="subcellular location">
    <subcellularLocation>
        <location evidence="1">Membrane</location>
        <topology evidence="1">Single-pass type I membrane protein</topology>
    </subcellularLocation>
</comment>
<keyword evidence="2" id="KW-0401">Integrin</keyword>
<organism evidence="5 6">
    <name type="scientific">Engystomops pustulosus</name>
    <name type="common">Tungara frog</name>
    <name type="synonym">Physalaemus pustulosus</name>
    <dbReference type="NCBI Taxonomy" id="76066"/>
    <lineage>
        <taxon>Eukaryota</taxon>
        <taxon>Metazoa</taxon>
        <taxon>Chordata</taxon>
        <taxon>Craniata</taxon>
        <taxon>Vertebrata</taxon>
        <taxon>Euteleostomi</taxon>
        <taxon>Amphibia</taxon>
        <taxon>Batrachia</taxon>
        <taxon>Anura</taxon>
        <taxon>Neobatrachia</taxon>
        <taxon>Hyloidea</taxon>
        <taxon>Leptodactylidae</taxon>
        <taxon>Leiuperinae</taxon>
        <taxon>Engystomops</taxon>
    </lineage>
</organism>
<reference evidence="5" key="1">
    <citation type="thesis" date="2020" institute="ProQuest LLC" country="789 East Eisenhower Parkway, Ann Arbor, MI, USA">
        <title>Comparative Genomics and Chromosome Evolution.</title>
        <authorList>
            <person name="Mudd A.B."/>
        </authorList>
    </citation>
    <scope>NUCLEOTIDE SEQUENCE</scope>
    <source>
        <strain evidence="5">237g6f4</strain>
        <tissue evidence="5">Blood</tissue>
    </source>
</reference>
<dbReference type="GO" id="GO:0007160">
    <property type="term" value="P:cell-matrix adhesion"/>
    <property type="evidence" value="ECO:0007669"/>
    <property type="project" value="TreeGrafter"/>
</dbReference>
<dbReference type="Gene3D" id="2.60.40.1530">
    <property type="entry name" value="ntegrin, alpha v. Chain A, domain 4"/>
    <property type="match status" value="1"/>
</dbReference>
<dbReference type="InterPro" id="IPR032695">
    <property type="entry name" value="Integrin_dom_sf"/>
</dbReference>
<dbReference type="PANTHER" id="PTHR23220:SF26">
    <property type="entry name" value="INTEGRIN ALPHA-10"/>
    <property type="match status" value="1"/>
</dbReference>
<name>A0AAV6YML0_ENGPU</name>
<evidence type="ECO:0000313" key="5">
    <source>
        <dbReference type="EMBL" id="KAG8538402.1"/>
    </source>
</evidence>
<dbReference type="GO" id="GO:0033627">
    <property type="term" value="P:cell adhesion mediated by integrin"/>
    <property type="evidence" value="ECO:0007669"/>
    <property type="project" value="TreeGrafter"/>
</dbReference>
<evidence type="ECO:0000256" key="1">
    <source>
        <dbReference type="ARBA" id="ARBA00004479"/>
    </source>
</evidence>
<evidence type="ECO:0000313" key="6">
    <source>
        <dbReference type="Proteomes" id="UP000824782"/>
    </source>
</evidence>
<keyword evidence="3" id="KW-0472">Membrane</keyword>
<dbReference type="Proteomes" id="UP000824782">
    <property type="component" value="Unassembled WGS sequence"/>
</dbReference>
<evidence type="ECO:0000256" key="2">
    <source>
        <dbReference type="ARBA" id="ARBA00023037"/>
    </source>
</evidence>
<dbReference type="GO" id="GO:0005178">
    <property type="term" value="F:integrin binding"/>
    <property type="evidence" value="ECO:0007669"/>
    <property type="project" value="TreeGrafter"/>
</dbReference>
<comment type="caution">
    <text evidence="5">The sequence shown here is derived from an EMBL/GenBank/DDBJ whole genome shotgun (WGS) entry which is preliminary data.</text>
</comment>
<feature type="non-terminal residue" evidence="5">
    <location>
        <position position="1"/>
    </location>
</feature>
<dbReference type="SUPFAM" id="SSF69179">
    <property type="entry name" value="Integrin domains"/>
    <property type="match status" value="1"/>
</dbReference>
<keyword evidence="4" id="KW-0325">Glycoprotein</keyword>
<evidence type="ECO:0000256" key="3">
    <source>
        <dbReference type="ARBA" id="ARBA00023136"/>
    </source>
</evidence>
<proteinExistence type="predicted"/>
<feature type="non-terminal residue" evidence="5">
    <location>
        <position position="220"/>
    </location>
</feature>
<protein>
    <submittedName>
        <fullName evidence="5">Uncharacterized protein</fullName>
    </submittedName>
</protein>
<dbReference type="PANTHER" id="PTHR23220">
    <property type="entry name" value="INTEGRIN ALPHA"/>
    <property type="match status" value="1"/>
</dbReference>
<keyword evidence="6" id="KW-1185">Reference proteome</keyword>
<gene>
    <name evidence="5" type="ORF">GDO81_022715</name>
</gene>
<dbReference type="AlphaFoldDB" id="A0AAV6YML0"/>
<accession>A0AAV6YML0</accession>
<evidence type="ECO:0000256" key="4">
    <source>
        <dbReference type="ARBA" id="ARBA00023180"/>
    </source>
</evidence>
<sequence length="220" mass="24996">VAFGLEFEYSCTSLLNRVQIKLSASSDNTELDETLHDNIVHLSAHIRYQPELFIHSESSLNRYEVQPVLLSTQEPGPEFITKFKVQYVDCYPIHNVSVHIHTPAMGYGGLYFMSVSRILSPDDVICMVSNMSRARTAMVPFHPEDLGHTAVLNCSNSWCQTITCRIPVLQRNSDLSILRIIHNHFFTNAKFRSVKVVSEIILDVREDGGLYSESARHRSQ</sequence>